<dbReference type="InterPro" id="IPR009543">
    <property type="entry name" value="VPS13_VAB"/>
</dbReference>
<protein>
    <recommendedName>
        <fullName evidence="1">Vacuolar protein sorting-associated protein 13 VPS13 adaptor binding domain-containing protein</fullName>
    </recommendedName>
</protein>
<evidence type="ECO:0000313" key="2">
    <source>
        <dbReference type="EMBL" id="VEL37279.1"/>
    </source>
</evidence>
<keyword evidence="3" id="KW-1185">Reference proteome</keyword>
<dbReference type="Pfam" id="PF25036">
    <property type="entry name" value="VPS13_VAB"/>
    <property type="match status" value="1"/>
</dbReference>
<comment type="caution">
    <text evidence="2">The sequence shown here is derived from an EMBL/GenBank/DDBJ whole genome shotgun (WGS) entry which is preliminary data.</text>
</comment>
<dbReference type="OrthoDB" id="272810at2759"/>
<organism evidence="2 3">
    <name type="scientific">Protopolystoma xenopodis</name>
    <dbReference type="NCBI Taxonomy" id="117903"/>
    <lineage>
        <taxon>Eukaryota</taxon>
        <taxon>Metazoa</taxon>
        <taxon>Spiralia</taxon>
        <taxon>Lophotrochozoa</taxon>
        <taxon>Platyhelminthes</taxon>
        <taxon>Monogenea</taxon>
        <taxon>Polyopisthocotylea</taxon>
        <taxon>Polystomatidea</taxon>
        <taxon>Polystomatidae</taxon>
        <taxon>Protopolystoma</taxon>
    </lineage>
</organism>
<name>A0A3S5ATA9_9PLAT</name>
<dbReference type="EMBL" id="CAAALY010254494">
    <property type="protein sequence ID" value="VEL37279.1"/>
    <property type="molecule type" value="Genomic_DNA"/>
</dbReference>
<sequence>MTSRDAFPTDPIWNPETSDGEISLLKAIPGHHFILGPLVRITNLLPCELTFFFKGTGIRGRVGPSQEASVHQLGSAEIITFGIMIDGFLHCDCLEIPPNTYSQTMLMQLLDTFGRPLELQVSG</sequence>
<accession>A0A3S5ATA9</accession>
<feature type="domain" description="Vacuolar protein sorting-associated protein 13 VPS13 adaptor binding" evidence="1">
    <location>
        <begin position="18"/>
        <end position="119"/>
    </location>
</feature>
<proteinExistence type="predicted"/>
<dbReference type="AlphaFoldDB" id="A0A3S5ATA9"/>
<dbReference type="Proteomes" id="UP000784294">
    <property type="component" value="Unassembled WGS sequence"/>
</dbReference>
<gene>
    <name evidence="2" type="ORF">PXEA_LOCUS30719</name>
</gene>
<reference evidence="2" key="1">
    <citation type="submission" date="2018-11" db="EMBL/GenBank/DDBJ databases">
        <authorList>
            <consortium name="Pathogen Informatics"/>
        </authorList>
    </citation>
    <scope>NUCLEOTIDE SEQUENCE</scope>
</reference>
<evidence type="ECO:0000259" key="1">
    <source>
        <dbReference type="Pfam" id="PF25036"/>
    </source>
</evidence>
<evidence type="ECO:0000313" key="3">
    <source>
        <dbReference type="Proteomes" id="UP000784294"/>
    </source>
</evidence>